<dbReference type="EMBL" id="ML975258">
    <property type="protein sequence ID" value="KAF1837755.1"/>
    <property type="molecule type" value="Genomic_DNA"/>
</dbReference>
<sequence length="260" mass="28674">MSAPPPNQEAVKGPGILFVRSRIAPANKDILSPSTLLHWYDKIHIPDVVSTSGIKSAFRFIDTAIDGADAEKVAPKTNTKPYLAMYPMQDLAFTNGDEFRGISVKSDVFPGGGAVYDFVELEVWKGGIVGKTEKKHGAAKPKFILSVGIRPGTDVTEEKIEDFFDKQITALATNQDYIRSLRFKLLFARTNAQSRAFKGLPPATNAVEEDATKEPSTWLAVHEFAEMPAKDVVDGGCEWEKEVLVWRLDAVHGEGKFFDE</sequence>
<dbReference type="Proteomes" id="UP000800040">
    <property type="component" value="Unassembled WGS sequence"/>
</dbReference>
<name>A0A6A5KHJ2_9PLEO</name>
<proteinExistence type="predicted"/>
<dbReference type="OrthoDB" id="2851338at2759"/>
<evidence type="ECO:0000313" key="2">
    <source>
        <dbReference type="Proteomes" id="UP000800040"/>
    </source>
</evidence>
<accession>A0A6A5KHJ2</accession>
<protein>
    <recommendedName>
        <fullName evidence="3">EthD domain-containing protein</fullName>
    </recommendedName>
</protein>
<organism evidence="1 2">
    <name type="scientific">Decorospora gaudefroyi</name>
    <dbReference type="NCBI Taxonomy" id="184978"/>
    <lineage>
        <taxon>Eukaryota</taxon>
        <taxon>Fungi</taxon>
        <taxon>Dikarya</taxon>
        <taxon>Ascomycota</taxon>
        <taxon>Pezizomycotina</taxon>
        <taxon>Dothideomycetes</taxon>
        <taxon>Pleosporomycetidae</taxon>
        <taxon>Pleosporales</taxon>
        <taxon>Pleosporineae</taxon>
        <taxon>Pleosporaceae</taxon>
        <taxon>Decorospora</taxon>
    </lineage>
</organism>
<dbReference type="AlphaFoldDB" id="A0A6A5KHJ2"/>
<evidence type="ECO:0008006" key="3">
    <source>
        <dbReference type="Google" id="ProtNLM"/>
    </source>
</evidence>
<gene>
    <name evidence="1" type="ORF">BDW02DRAFT_96481</name>
</gene>
<reference evidence="1" key="1">
    <citation type="submission" date="2020-01" db="EMBL/GenBank/DDBJ databases">
        <authorList>
            <consortium name="DOE Joint Genome Institute"/>
            <person name="Haridas S."/>
            <person name="Albert R."/>
            <person name="Binder M."/>
            <person name="Bloem J."/>
            <person name="Labutti K."/>
            <person name="Salamov A."/>
            <person name="Andreopoulos B."/>
            <person name="Baker S.E."/>
            <person name="Barry K."/>
            <person name="Bills G."/>
            <person name="Bluhm B.H."/>
            <person name="Cannon C."/>
            <person name="Castanera R."/>
            <person name="Culley D.E."/>
            <person name="Daum C."/>
            <person name="Ezra D."/>
            <person name="Gonzalez J.B."/>
            <person name="Henrissat B."/>
            <person name="Kuo A."/>
            <person name="Liang C."/>
            <person name="Lipzen A."/>
            <person name="Lutzoni F."/>
            <person name="Magnuson J."/>
            <person name="Mondo S."/>
            <person name="Nolan M."/>
            <person name="Ohm R."/>
            <person name="Pangilinan J."/>
            <person name="Park H.-J."/>
            <person name="Ramirez L."/>
            <person name="Alfaro M."/>
            <person name="Sun H."/>
            <person name="Tritt A."/>
            <person name="Yoshinaga Y."/>
            <person name="Zwiers L.-H."/>
            <person name="Turgeon B.G."/>
            <person name="Goodwin S.B."/>
            <person name="Spatafora J.W."/>
            <person name="Crous P.W."/>
            <person name="Grigoriev I.V."/>
        </authorList>
    </citation>
    <scope>NUCLEOTIDE SEQUENCE</scope>
    <source>
        <strain evidence="1">P77</strain>
    </source>
</reference>
<keyword evidence="2" id="KW-1185">Reference proteome</keyword>
<evidence type="ECO:0000313" key="1">
    <source>
        <dbReference type="EMBL" id="KAF1837755.1"/>
    </source>
</evidence>